<dbReference type="SUPFAM" id="SSF103657">
    <property type="entry name" value="BAR/IMD domain-like"/>
    <property type="match status" value="1"/>
</dbReference>
<keyword evidence="1" id="KW-0343">GTPase activation</keyword>
<gene>
    <name evidence="7" type="ORF">EDB92DRAFT_1945674</name>
</gene>
<keyword evidence="2 3" id="KW-0175">Coiled coil</keyword>
<dbReference type="InterPro" id="IPR027267">
    <property type="entry name" value="AH/BAR_dom_sf"/>
</dbReference>
<keyword evidence="8" id="KW-1185">Reference proteome</keyword>
<dbReference type="InterPro" id="IPR001060">
    <property type="entry name" value="FCH_dom"/>
</dbReference>
<organism evidence="7 8">
    <name type="scientific">Lactarius akahatsu</name>
    <dbReference type="NCBI Taxonomy" id="416441"/>
    <lineage>
        <taxon>Eukaryota</taxon>
        <taxon>Fungi</taxon>
        <taxon>Dikarya</taxon>
        <taxon>Basidiomycota</taxon>
        <taxon>Agaricomycotina</taxon>
        <taxon>Agaricomycetes</taxon>
        <taxon>Russulales</taxon>
        <taxon>Russulaceae</taxon>
        <taxon>Lactarius</taxon>
    </lineage>
</organism>
<evidence type="ECO:0000256" key="2">
    <source>
        <dbReference type="PROSITE-ProRule" id="PRU01077"/>
    </source>
</evidence>
<feature type="compositionally biased region" description="Polar residues" evidence="4">
    <location>
        <begin position="11"/>
        <end position="28"/>
    </location>
</feature>
<dbReference type="PROSITE" id="PS50238">
    <property type="entry name" value="RHOGAP"/>
    <property type="match status" value="1"/>
</dbReference>
<evidence type="ECO:0000259" key="5">
    <source>
        <dbReference type="PROSITE" id="PS50238"/>
    </source>
</evidence>
<evidence type="ECO:0000256" key="1">
    <source>
        <dbReference type="ARBA" id="ARBA00022468"/>
    </source>
</evidence>
<dbReference type="PROSITE" id="PS51741">
    <property type="entry name" value="F_BAR"/>
    <property type="match status" value="1"/>
</dbReference>
<dbReference type="InterPro" id="IPR000198">
    <property type="entry name" value="RhoGAP_dom"/>
</dbReference>
<dbReference type="Gene3D" id="1.20.1270.60">
    <property type="entry name" value="Arfaptin homology (AH) domain/BAR domain"/>
    <property type="match status" value="1"/>
</dbReference>
<dbReference type="GO" id="GO:0005096">
    <property type="term" value="F:GTPase activator activity"/>
    <property type="evidence" value="ECO:0007669"/>
    <property type="project" value="UniProtKB-KW"/>
</dbReference>
<evidence type="ECO:0000259" key="6">
    <source>
        <dbReference type="PROSITE" id="PS51741"/>
    </source>
</evidence>
<feature type="domain" description="Rho-GAP" evidence="5">
    <location>
        <begin position="484"/>
        <end position="663"/>
    </location>
</feature>
<dbReference type="GO" id="GO:0007165">
    <property type="term" value="P:signal transduction"/>
    <property type="evidence" value="ECO:0007669"/>
    <property type="project" value="InterPro"/>
</dbReference>
<name>A0AAD4Q841_9AGAM</name>
<dbReference type="InterPro" id="IPR031160">
    <property type="entry name" value="F_BAR_dom"/>
</dbReference>
<feature type="compositionally biased region" description="Low complexity" evidence="4">
    <location>
        <begin position="56"/>
        <end position="72"/>
    </location>
</feature>
<dbReference type="InterPro" id="IPR008936">
    <property type="entry name" value="Rho_GTPase_activation_prot"/>
</dbReference>
<dbReference type="EMBL" id="JAKELL010000025">
    <property type="protein sequence ID" value="KAH8991665.1"/>
    <property type="molecule type" value="Genomic_DNA"/>
</dbReference>
<dbReference type="InterPro" id="IPR050729">
    <property type="entry name" value="Rho-GAP"/>
</dbReference>
<dbReference type="Pfam" id="PF00620">
    <property type="entry name" value="RhoGAP"/>
    <property type="match status" value="1"/>
</dbReference>
<feature type="compositionally biased region" description="Polar residues" evidence="4">
    <location>
        <begin position="36"/>
        <end position="54"/>
    </location>
</feature>
<dbReference type="Pfam" id="PF00611">
    <property type="entry name" value="FCH"/>
    <property type="match status" value="1"/>
</dbReference>
<dbReference type="CDD" id="cd07652">
    <property type="entry name" value="F-BAR_Rgd1"/>
    <property type="match status" value="1"/>
</dbReference>
<dbReference type="PANTHER" id="PTHR23176">
    <property type="entry name" value="RHO/RAC/CDC GTPASE-ACTIVATING PROTEIN"/>
    <property type="match status" value="1"/>
</dbReference>
<dbReference type="GO" id="GO:0005737">
    <property type="term" value="C:cytoplasm"/>
    <property type="evidence" value="ECO:0007669"/>
    <property type="project" value="TreeGrafter"/>
</dbReference>
<evidence type="ECO:0000313" key="7">
    <source>
        <dbReference type="EMBL" id="KAH8991665.1"/>
    </source>
</evidence>
<evidence type="ECO:0000313" key="8">
    <source>
        <dbReference type="Proteomes" id="UP001201163"/>
    </source>
</evidence>
<dbReference type="PANTHER" id="PTHR23176:SF134">
    <property type="entry name" value="RHO-TYPE GTPASE-ACTIVATING PROTEIN"/>
    <property type="match status" value="1"/>
</dbReference>
<feature type="domain" description="F-BAR" evidence="6">
    <location>
        <begin position="121"/>
        <end position="417"/>
    </location>
</feature>
<feature type="compositionally biased region" description="Low complexity" evidence="4">
    <location>
        <begin position="457"/>
        <end position="472"/>
    </location>
</feature>
<dbReference type="Proteomes" id="UP001201163">
    <property type="component" value="Unassembled WGS sequence"/>
</dbReference>
<feature type="compositionally biased region" description="Polar residues" evidence="4">
    <location>
        <begin position="83"/>
        <end position="92"/>
    </location>
</feature>
<dbReference type="Gene3D" id="1.10.555.10">
    <property type="entry name" value="Rho GTPase activation protein"/>
    <property type="match status" value="1"/>
</dbReference>
<dbReference type="SUPFAM" id="SSF48350">
    <property type="entry name" value="GTPase activation domain, GAP"/>
    <property type="match status" value="1"/>
</dbReference>
<reference evidence="7" key="1">
    <citation type="submission" date="2022-01" db="EMBL/GenBank/DDBJ databases">
        <title>Comparative genomics reveals a dynamic genome evolution in the ectomycorrhizal milk-cap (Lactarius) mushrooms.</title>
        <authorList>
            <consortium name="DOE Joint Genome Institute"/>
            <person name="Lebreton A."/>
            <person name="Tang N."/>
            <person name="Kuo A."/>
            <person name="LaButti K."/>
            <person name="Drula E."/>
            <person name="Barry K."/>
            <person name="Clum A."/>
            <person name="Lipzen A."/>
            <person name="Mousain D."/>
            <person name="Ng V."/>
            <person name="Wang R."/>
            <person name="Wang X."/>
            <person name="Dai Y."/>
            <person name="Henrissat B."/>
            <person name="Grigoriev I.V."/>
            <person name="Guerin-Laguette A."/>
            <person name="Yu F."/>
            <person name="Martin F.M."/>
        </authorList>
    </citation>
    <scope>NUCLEOTIDE SEQUENCE</scope>
    <source>
        <strain evidence="7">QP</strain>
    </source>
</reference>
<feature type="region of interest" description="Disordered" evidence="4">
    <location>
        <begin position="1"/>
        <end position="110"/>
    </location>
</feature>
<proteinExistence type="predicted"/>
<feature type="region of interest" description="Disordered" evidence="4">
    <location>
        <begin position="434"/>
        <end position="476"/>
    </location>
</feature>
<feature type="coiled-coil region" evidence="3">
    <location>
        <begin position="209"/>
        <end position="236"/>
    </location>
</feature>
<dbReference type="AlphaFoldDB" id="A0AAD4Q841"/>
<evidence type="ECO:0000256" key="3">
    <source>
        <dbReference type="SAM" id="Coils"/>
    </source>
</evidence>
<protein>
    <recommendedName>
        <fullName evidence="9">GTPase activating protein</fullName>
    </recommendedName>
</protein>
<dbReference type="SMART" id="SM00055">
    <property type="entry name" value="FCH"/>
    <property type="match status" value="1"/>
</dbReference>
<accession>A0AAD4Q841</accession>
<evidence type="ECO:0000256" key="4">
    <source>
        <dbReference type="SAM" id="MobiDB-lite"/>
    </source>
</evidence>
<dbReference type="SMART" id="SM00324">
    <property type="entry name" value="RhoGAP"/>
    <property type="match status" value="1"/>
</dbReference>
<sequence>MSTRTVDDTLATISTDSHGVVGSSTATHSPHPLQSHPLQPTIPASSSNSPNVAITSRPSLSSKSSSSPPRSSTEADLAGRPSPSATATSRWRNSLPPAVQRSDPVPATQTEPIAVVEPTFDESVLRALCELDCGVPLLLDRIKQSMVSCREASVFFKKRAVLEEEFGRGMQKLAKNTADVYAMNDGKAGSFVNAWQTTMKIHEIIAENRLRFASRLNEMSEELANLAKEVDKNRKTTKELATRYERNLQDSEVTTEKSKARLDTTMEELGRILLQKEGEPAKDSVIQARAPAGGKRAIGKAVAKGGLLLKGKNPGNIQRQEDDIRARVQLSSQAYHKSVQETQGLRQEYFNFQLPRILRALKECADEIDLGTQYHLTRYAFLFESIVLSDGSTLAPTGIEDGPGLKPTIESIDNRSDFKVYMQNYAYAHGGVQRGPRRTGPEHEGFLPPLPQHVDRTNPTPHSTNTPNSSHSQLPDRTRLTFGIDLAEQMARDGVEVPPIMVKCCEAIEKYGISTVGVYRIDLDATNLDAEEWSGDISNVTSVLKLWLRELPEPLLTMHLHQGFLSAAKIENDRLRHIRLHERVNELPDANYATLKYFLGHLHRIVQNEAQNSMSIGNLAIVFGPTLFPTTAPNGVNGQDGLAGATIQNKAIETILEHYTDIFVDESEVS</sequence>
<evidence type="ECO:0008006" key="9">
    <source>
        <dbReference type="Google" id="ProtNLM"/>
    </source>
</evidence>
<comment type="caution">
    <text evidence="7">The sequence shown here is derived from an EMBL/GenBank/DDBJ whole genome shotgun (WGS) entry which is preliminary data.</text>
</comment>